<evidence type="ECO:0000256" key="1">
    <source>
        <dbReference type="ARBA" id="ARBA00022729"/>
    </source>
</evidence>
<comment type="caution">
    <text evidence="5">The sequence shown here is derived from an EMBL/GenBank/DDBJ whole genome shotgun (WGS) entry which is preliminary data.</text>
</comment>
<evidence type="ECO:0000313" key="5">
    <source>
        <dbReference type="EMBL" id="KAK9084930.1"/>
    </source>
</evidence>
<dbReference type="AlphaFoldDB" id="A0AAP0HJH8"/>
<evidence type="ECO:0000259" key="4">
    <source>
        <dbReference type="PROSITE" id="PS51473"/>
    </source>
</evidence>
<feature type="chain" id="PRO_5043054983" description="Gnk2-homologous domain-containing protein" evidence="3">
    <location>
        <begin position="30"/>
        <end position="269"/>
    </location>
</feature>
<feature type="domain" description="Gnk2-homologous" evidence="4">
    <location>
        <begin position="142"/>
        <end position="251"/>
    </location>
</feature>
<name>A0AAP0HJH8_9MAGN</name>
<dbReference type="InterPro" id="IPR038408">
    <property type="entry name" value="GNK2_sf"/>
</dbReference>
<accession>A0AAP0HJH8</accession>
<organism evidence="5 6">
    <name type="scientific">Stephania japonica</name>
    <dbReference type="NCBI Taxonomy" id="461633"/>
    <lineage>
        <taxon>Eukaryota</taxon>
        <taxon>Viridiplantae</taxon>
        <taxon>Streptophyta</taxon>
        <taxon>Embryophyta</taxon>
        <taxon>Tracheophyta</taxon>
        <taxon>Spermatophyta</taxon>
        <taxon>Magnoliopsida</taxon>
        <taxon>Ranunculales</taxon>
        <taxon>Menispermaceae</taxon>
        <taxon>Menispermoideae</taxon>
        <taxon>Cissampelideae</taxon>
        <taxon>Stephania</taxon>
    </lineage>
</organism>
<keyword evidence="6" id="KW-1185">Reference proteome</keyword>
<dbReference type="CDD" id="cd23509">
    <property type="entry name" value="Gnk2-like"/>
    <property type="match status" value="2"/>
</dbReference>
<proteinExistence type="predicted"/>
<dbReference type="PANTHER" id="PTHR32099:SF42">
    <property type="entry name" value="CYSTEINE-RICH RECEPTOR-LIKE PROTEIN KINASE 9-RELATED"/>
    <property type="match status" value="1"/>
</dbReference>
<sequence>MNTPKFPSFLCFLCFTISAILINLSFTSSQTNEYVYHTCGNSGNFTVYSTYAQNLNTLLSTLSSNVTNTNGFKDASIGQNPDRVYGLFLCRGDVSIQFCQTCVDAARTTALQRCPNQKESILYYEKCMIRYSNQSFLGVLQDSPALYLYNIQNITERDREGFNRLLGDLFVRLGREASSVPNGPKFSTGLVNFTSSQTIYGLMQCTTDLSQSDCLRCLDGAKAMIPSCCSGKIGARVILPSCNLRYEVRPFFDSPFQDHEDQRSDPPRH</sequence>
<dbReference type="InterPro" id="IPR002902">
    <property type="entry name" value="GNK2"/>
</dbReference>
<dbReference type="Pfam" id="PF01657">
    <property type="entry name" value="Stress-antifung"/>
    <property type="match status" value="2"/>
</dbReference>
<dbReference type="FunFam" id="3.30.430.20:FF:000002">
    <property type="entry name" value="Cysteine-rich receptor-like protein kinase 10"/>
    <property type="match status" value="1"/>
</dbReference>
<dbReference type="Gene3D" id="3.30.430.20">
    <property type="entry name" value="Gnk2 domain, C-X8-C-X2-C motif"/>
    <property type="match status" value="2"/>
</dbReference>
<dbReference type="Proteomes" id="UP001417504">
    <property type="component" value="Unassembled WGS sequence"/>
</dbReference>
<feature type="domain" description="Gnk2-homologous" evidence="4">
    <location>
        <begin position="33"/>
        <end position="136"/>
    </location>
</feature>
<keyword evidence="2" id="KW-0677">Repeat</keyword>
<dbReference type="PANTHER" id="PTHR32099">
    <property type="entry name" value="CYSTEINE-RICH REPEAT SECRETORY PROTEIN"/>
    <property type="match status" value="1"/>
</dbReference>
<feature type="signal peptide" evidence="3">
    <location>
        <begin position="1"/>
        <end position="29"/>
    </location>
</feature>
<reference evidence="5 6" key="1">
    <citation type="submission" date="2024-01" db="EMBL/GenBank/DDBJ databases">
        <title>Genome assemblies of Stephania.</title>
        <authorList>
            <person name="Yang L."/>
        </authorList>
    </citation>
    <scope>NUCLEOTIDE SEQUENCE [LARGE SCALE GENOMIC DNA]</scope>
    <source>
        <strain evidence="5">QJT</strain>
        <tissue evidence="5">Leaf</tissue>
    </source>
</reference>
<evidence type="ECO:0000313" key="6">
    <source>
        <dbReference type="Proteomes" id="UP001417504"/>
    </source>
</evidence>
<evidence type="ECO:0000256" key="3">
    <source>
        <dbReference type="SAM" id="SignalP"/>
    </source>
</evidence>
<gene>
    <name evidence="5" type="ORF">Sjap_025341</name>
</gene>
<dbReference type="EMBL" id="JBBNAE010000011">
    <property type="protein sequence ID" value="KAK9084930.1"/>
    <property type="molecule type" value="Genomic_DNA"/>
</dbReference>
<dbReference type="FunFam" id="3.30.430.20:FF:000003">
    <property type="entry name" value="Cysteine-rich RLK (RECEPTOR-like protein kinase) 10"/>
    <property type="match status" value="1"/>
</dbReference>
<evidence type="ECO:0000256" key="2">
    <source>
        <dbReference type="ARBA" id="ARBA00022737"/>
    </source>
</evidence>
<dbReference type="PROSITE" id="PS51473">
    <property type="entry name" value="GNK2"/>
    <property type="match status" value="2"/>
</dbReference>
<protein>
    <recommendedName>
        <fullName evidence="4">Gnk2-homologous domain-containing protein</fullName>
    </recommendedName>
</protein>
<keyword evidence="1 3" id="KW-0732">Signal</keyword>